<reference evidence="5" key="2">
    <citation type="journal article" date="2013" name="Nat. Genet.">
        <title>The draft genomes of soft-shell turtle and green sea turtle yield insights into the development and evolution of the turtle-specific body plan.</title>
        <authorList>
            <person name="Wang Z."/>
            <person name="Pascual-Anaya J."/>
            <person name="Zadissa A."/>
            <person name="Li W."/>
            <person name="Niimura Y."/>
            <person name="Huang Z."/>
            <person name="Li C."/>
            <person name="White S."/>
            <person name="Xiong Z."/>
            <person name="Fang D."/>
            <person name="Wang B."/>
            <person name="Ming Y."/>
            <person name="Chen Y."/>
            <person name="Zheng Y."/>
            <person name="Kuraku S."/>
            <person name="Pignatelli M."/>
            <person name="Herrero J."/>
            <person name="Beal K."/>
            <person name="Nozawa M."/>
            <person name="Li Q."/>
            <person name="Wang J."/>
            <person name="Zhang H."/>
            <person name="Yu L."/>
            <person name="Shigenobu S."/>
            <person name="Wang J."/>
            <person name="Liu J."/>
            <person name="Flicek P."/>
            <person name="Searle S."/>
            <person name="Wang J."/>
            <person name="Kuratani S."/>
            <person name="Yin Y."/>
            <person name="Aken B."/>
            <person name="Zhang G."/>
            <person name="Irie N."/>
        </authorList>
    </citation>
    <scope>NUCLEOTIDE SEQUENCE [LARGE SCALE GENOMIC DNA]</scope>
    <source>
        <strain evidence="5">Daiwa-1</strain>
    </source>
</reference>
<dbReference type="GO" id="GO:0042632">
    <property type="term" value="P:cholesterol homeostasis"/>
    <property type="evidence" value="ECO:0007669"/>
    <property type="project" value="Ensembl"/>
</dbReference>
<dbReference type="GO" id="GO:0005125">
    <property type="term" value="F:cytokine activity"/>
    <property type="evidence" value="ECO:0007669"/>
    <property type="project" value="Ensembl"/>
</dbReference>
<dbReference type="GO" id="GO:0030101">
    <property type="term" value="P:natural killer cell activation"/>
    <property type="evidence" value="ECO:0007669"/>
    <property type="project" value="Ensembl"/>
</dbReference>
<dbReference type="GO" id="GO:0045662">
    <property type="term" value="P:negative regulation of myoblast differentiation"/>
    <property type="evidence" value="ECO:0007669"/>
    <property type="project" value="Ensembl"/>
</dbReference>
<dbReference type="EMBL" id="AGCU01007588">
    <property type="status" value="NOT_ANNOTATED_CDS"/>
    <property type="molecule type" value="Genomic_DNA"/>
</dbReference>
<organism evidence="4 5">
    <name type="scientific">Pelodiscus sinensis</name>
    <name type="common">Chinese softshell turtle</name>
    <name type="synonym">Trionyx sinensis</name>
    <dbReference type="NCBI Taxonomy" id="13735"/>
    <lineage>
        <taxon>Eukaryota</taxon>
        <taxon>Metazoa</taxon>
        <taxon>Chordata</taxon>
        <taxon>Craniata</taxon>
        <taxon>Vertebrata</taxon>
        <taxon>Euteleostomi</taxon>
        <taxon>Archelosauria</taxon>
        <taxon>Testudinata</taxon>
        <taxon>Testudines</taxon>
        <taxon>Cryptodira</taxon>
        <taxon>Trionychia</taxon>
        <taxon>Trionychidae</taxon>
        <taxon>Pelodiscus</taxon>
    </lineage>
</organism>
<evidence type="ECO:0000256" key="3">
    <source>
        <dbReference type="ARBA" id="ARBA00022525"/>
    </source>
</evidence>
<dbReference type="GO" id="GO:0008283">
    <property type="term" value="P:cell population proliferation"/>
    <property type="evidence" value="ECO:0007669"/>
    <property type="project" value="Ensembl"/>
</dbReference>
<evidence type="ECO:0000313" key="4">
    <source>
        <dbReference type="Ensembl" id="ENSPSIP00000019241.1"/>
    </source>
</evidence>
<dbReference type="Gene3D" id="2.80.10.50">
    <property type="match status" value="1"/>
</dbReference>
<dbReference type="HOGENOM" id="CLU_1345842_0_0_1"/>
<keyword evidence="5" id="KW-1185">Reference proteome</keyword>
<dbReference type="PANTHER" id="PTHR10078">
    <property type="entry name" value="INTERLEUKIN-1 FAMILY MEMBER"/>
    <property type="match status" value="1"/>
</dbReference>
<reference evidence="4" key="3">
    <citation type="submission" date="2025-08" db="UniProtKB">
        <authorList>
            <consortium name="Ensembl"/>
        </authorList>
    </citation>
    <scope>IDENTIFICATION</scope>
</reference>
<comment type="subcellular location">
    <subcellularLocation>
        <location evidence="1">Secreted</location>
    </subcellularLocation>
</comment>
<evidence type="ECO:0000256" key="2">
    <source>
        <dbReference type="ARBA" id="ARBA00010448"/>
    </source>
</evidence>
<dbReference type="GO" id="GO:0045944">
    <property type="term" value="P:positive regulation of transcription by RNA polymerase II"/>
    <property type="evidence" value="ECO:0007669"/>
    <property type="project" value="Ensembl"/>
</dbReference>
<dbReference type="GO" id="GO:0050729">
    <property type="term" value="P:positive regulation of inflammatory response"/>
    <property type="evidence" value="ECO:0007669"/>
    <property type="project" value="Ensembl"/>
</dbReference>
<dbReference type="GO" id="GO:1901224">
    <property type="term" value="P:positive regulation of non-canonical NF-kappaB signal transduction"/>
    <property type="evidence" value="ECO:0007669"/>
    <property type="project" value="Ensembl"/>
</dbReference>
<evidence type="ECO:0000256" key="1">
    <source>
        <dbReference type="ARBA" id="ARBA00004613"/>
    </source>
</evidence>
<dbReference type="Proteomes" id="UP000007267">
    <property type="component" value="Unassembled WGS sequence"/>
</dbReference>
<dbReference type="GO" id="GO:0032819">
    <property type="term" value="P:positive regulation of natural killer cell proliferation"/>
    <property type="evidence" value="ECO:0007669"/>
    <property type="project" value="Ensembl"/>
</dbReference>
<dbReference type="GO" id="GO:0045515">
    <property type="term" value="F:interleukin-18 receptor binding"/>
    <property type="evidence" value="ECO:0007669"/>
    <property type="project" value="Ensembl"/>
</dbReference>
<dbReference type="GO" id="GO:0042088">
    <property type="term" value="P:T-helper 1 type immune response"/>
    <property type="evidence" value="ECO:0007669"/>
    <property type="project" value="Ensembl"/>
</dbReference>
<reference evidence="5" key="1">
    <citation type="submission" date="2011-10" db="EMBL/GenBank/DDBJ databases">
        <authorList>
            <consortium name="Soft-shell Turtle Genome Consortium"/>
        </authorList>
    </citation>
    <scope>NUCLEOTIDE SEQUENCE [LARGE SCALE GENOMIC DNA]</scope>
    <source>
        <strain evidence="5">Daiwa-1</strain>
    </source>
</reference>
<dbReference type="GO" id="GO:0042104">
    <property type="term" value="P:positive regulation of activated T cell proliferation"/>
    <property type="evidence" value="ECO:0007669"/>
    <property type="project" value="Ensembl"/>
</dbReference>
<dbReference type="OMA" id="RQFYKFE"/>
<dbReference type="GeneTree" id="ENSGT00390000001053"/>
<dbReference type="GO" id="GO:0042119">
    <property type="term" value="P:neutrophil activation"/>
    <property type="evidence" value="ECO:0007669"/>
    <property type="project" value="Ensembl"/>
</dbReference>
<dbReference type="AlphaFoldDB" id="K7GG30"/>
<protein>
    <submittedName>
        <fullName evidence="4">Interleukin 18</fullName>
    </submittedName>
</protein>
<dbReference type="GO" id="GO:0032729">
    <property type="term" value="P:positive regulation of type II interferon production"/>
    <property type="evidence" value="ECO:0007669"/>
    <property type="project" value="Ensembl"/>
</dbReference>
<dbReference type="GO" id="GO:0035655">
    <property type="term" value="P:interleukin-18-mediated signaling pathway"/>
    <property type="evidence" value="ECO:0007669"/>
    <property type="project" value="Ensembl"/>
</dbReference>
<dbReference type="GO" id="GO:2000556">
    <property type="term" value="P:positive regulation of T-helper 1 cell cytokine production"/>
    <property type="evidence" value="ECO:0007669"/>
    <property type="project" value="Ensembl"/>
</dbReference>
<dbReference type="PANTHER" id="PTHR10078:SF35">
    <property type="entry name" value="INTERLEUKIN-18"/>
    <property type="match status" value="1"/>
</dbReference>
<dbReference type="Pfam" id="PF00340">
    <property type="entry name" value="IL1"/>
    <property type="match status" value="1"/>
</dbReference>
<dbReference type="InterPro" id="IPR000975">
    <property type="entry name" value="IL-1_fam"/>
</dbReference>
<name>K7GG30_PELSI</name>
<comment type="similarity">
    <text evidence="2">Belongs to the IL-1 family.</text>
</comment>
<dbReference type="GO" id="GO:0006954">
    <property type="term" value="P:inflammatory response"/>
    <property type="evidence" value="ECO:0007669"/>
    <property type="project" value="Ensembl"/>
</dbReference>
<keyword evidence="3" id="KW-0964">Secreted</keyword>
<dbReference type="GO" id="GO:0070328">
    <property type="term" value="P:triglyceride homeostasis"/>
    <property type="evidence" value="ECO:0007669"/>
    <property type="project" value="Ensembl"/>
</dbReference>
<dbReference type="SUPFAM" id="SSF50353">
    <property type="entry name" value="Cytokine"/>
    <property type="match status" value="1"/>
</dbReference>
<sequence length="200" mass="23203">MSCSEIRMLALGFVDNSFDFYFEEGLECDYWKQAHSLKYQVFRNISNQVLIVRPGLGNDITPAFEPMADQEMKADSGVHFTIHYYKDYSFEEGLPVVFSVLVDNKTYCMYCTQEGGEKIIRFREEVVPKEILENSSDIIFIQKSISSIDTRAFKFESSLMRGHFLAFQHVQNLNKLILKQCKNEDQVDESIHILVSQKPI</sequence>
<dbReference type="GO" id="GO:0045630">
    <property type="term" value="P:positive regulation of T-helper 2 cell differentiation"/>
    <property type="evidence" value="ECO:0007669"/>
    <property type="project" value="Ensembl"/>
</dbReference>
<dbReference type="GO" id="GO:0010744">
    <property type="term" value="P:positive regulation of macrophage derived foam cell differentiation"/>
    <property type="evidence" value="ECO:0007669"/>
    <property type="project" value="Ensembl"/>
</dbReference>
<proteinExistence type="inferred from homology"/>
<dbReference type="GO" id="GO:0042267">
    <property type="term" value="P:natural killer cell mediated cytotoxicity"/>
    <property type="evidence" value="ECO:0007669"/>
    <property type="project" value="Ensembl"/>
</dbReference>
<dbReference type="GO" id="GO:0120162">
    <property type="term" value="P:positive regulation of cold-induced thermogenesis"/>
    <property type="evidence" value="ECO:0007669"/>
    <property type="project" value="Ensembl"/>
</dbReference>
<dbReference type="GO" id="GO:0050830">
    <property type="term" value="P:defense response to Gram-positive bacterium"/>
    <property type="evidence" value="ECO:0007669"/>
    <property type="project" value="Ensembl"/>
</dbReference>
<dbReference type="GO" id="GO:0071222">
    <property type="term" value="P:cellular response to lipopolysaccharide"/>
    <property type="evidence" value="ECO:0007669"/>
    <property type="project" value="TreeGrafter"/>
</dbReference>
<dbReference type="STRING" id="13735.ENSPSIP00000019241"/>
<dbReference type="GO" id="GO:0001525">
    <property type="term" value="P:angiogenesis"/>
    <property type="evidence" value="ECO:0007669"/>
    <property type="project" value="Ensembl"/>
</dbReference>
<dbReference type="Ensembl" id="ENSPSIT00000019331.1">
    <property type="protein sequence ID" value="ENSPSIP00000019241.1"/>
    <property type="gene ID" value="ENSPSIG00000017067.1"/>
</dbReference>
<dbReference type="GO" id="GO:0051142">
    <property type="term" value="P:positive regulation of NK T cell proliferation"/>
    <property type="evidence" value="ECO:0007669"/>
    <property type="project" value="Ensembl"/>
</dbReference>
<reference evidence="4" key="4">
    <citation type="submission" date="2025-09" db="UniProtKB">
        <authorList>
            <consortium name="Ensembl"/>
        </authorList>
    </citation>
    <scope>IDENTIFICATION</scope>
</reference>
<dbReference type="CDD" id="cd23298">
    <property type="entry name" value="beta-trefoil_IL18"/>
    <property type="match status" value="1"/>
</dbReference>
<dbReference type="GO" id="GO:0032740">
    <property type="term" value="P:positive regulation of interleukin-17 production"/>
    <property type="evidence" value="ECO:0007669"/>
    <property type="project" value="Ensembl"/>
</dbReference>
<dbReference type="GO" id="GO:0005615">
    <property type="term" value="C:extracellular space"/>
    <property type="evidence" value="ECO:0007669"/>
    <property type="project" value="Ensembl"/>
</dbReference>
<dbReference type="InterPro" id="IPR008996">
    <property type="entry name" value="IL1/FGF"/>
</dbReference>
<dbReference type="GO" id="GO:0048661">
    <property type="term" value="P:positive regulation of smooth muscle cell proliferation"/>
    <property type="evidence" value="ECO:0007669"/>
    <property type="project" value="Ensembl"/>
</dbReference>
<dbReference type="GO" id="GO:0051897">
    <property type="term" value="P:positive regulation of phosphatidylinositol 3-kinase/protein kinase B signal transduction"/>
    <property type="evidence" value="ECO:0007669"/>
    <property type="project" value="Ensembl"/>
</dbReference>
<accession>K7GG30</accession>
<gene>
    <name evidence="4" type="primary">IL18</name>
</gene>
<dbReference type="GO" id="GO:0061436">
    <property type="term" value="P:establishment of skin barrier"/>
    <property type="evidence" value="ECO:0007669"/>
    <property type="project" value="Ensembl"/>
</dbReference>
<dbReference type="eggNOG" id="ENOG502SDJZ">
    <property type="taxonomic scope" value="Eukaryota"/>
</dbReference>
<evidence type="ECO:0000313" key="5">
    <source>
        <dbReference type="Proteomes" id="UP000007267"/>
    </source>
</evidence>
<dbReference type="GO" id="GO:0032725">
    <property type="term" value="P:positive regulation of granulocyte macrophage colony-stimulating factor production"/>
    <property type="evidence" value="ECO:0007669"/>
    <property type="project" value="Ensembl"/>
</dbReference>